<feature type="chain" id="PRO_5026745477" evidence="1">
    <location>
        <begin position="19"/>
        <end position="161"/>
    </location>
</feature>
<reference evidence="2 3" key="1">
    <citation type="submission" date="2019-12" db="EMBL/GenBank/DDBJ databases">
        <authorList>
            <person name="Li M."/>
        </authorList>
    </citation>
    <scope>NUCLEOTIDE SEQUENCE [LARGE SCALE GENOMIC DNA]</scope>
    <source>
        <strain evidence="2 3">GBMRC 2024</strain>
    </source>
</reference>
<accession>A0A6L7G5D1</accession>
<dbReference type="EMBL" id="WUMU01000016">
    <property type="protein sequence ID" value="MXN19089.1"/>
    <property type="molecule type" value="Genomic_DNA"/>
</dbReference>
<keyword evidence="1" id="KW-0732">Signal</keyword>
<dbReference type="AlphaFoldDB" id="A0A6L7G5D1"/>
<sequence>MKRIVLALGISAAAAAHAEDSRKIGAWNYLPDQQGEIWETMASEIPACTGALDPSAVFAFTCEKGDLNVVISTNCKIPASIGDRIPVTIGSDNLSKKRQYNMTITAENTFTSGGGFGQLIAQRLATTHYAHVSVGGAEMTFNFYGLDRVILETDNSCLHFY</sequence>
<protein>
    <submittedName>
        <fullName evidence="2">Uncharacterized protein</fullName>
    </submittedName>
</protein>
<comment type="caution">
    <text evidence="2">The sequence shown here is derived from an EMBL/GenBank/DDBJ whole genome shotgun (WGS) entry which is preliminary data.</text>
</comment>
<evidence type="ECO:0000313" key="3">
    <source>
        <dbReference type="Proteomes" id="UP000477911"/>
    </source>
</evidence>
<dbReference type="Proteomes" id="UP000477911">
    <property type="component" value="Unassembled WGS sequence"/>
</dbReference>
<keyword evidence="3" id="KW-1185">Reference proteome</keyword>
<gene>
    <name evidence="2" type="ORF">GR170_14695</name>
</gene>
<dbReference type="RefSeq" id="WP_160895207.1">
    <property type="nucleotide sequence ID" value="NZ_WUMU01000016.1"/>
</dbReference>
<name>A0A6L7G5D1_9RHOB</name>
<organism evidence="2 3">
    <name type="scientific">Pseudooceanicola albus</name>
    <dbReference type="NCBI Taxonomy" id="2692189"/>
    <lineage>
        <taxon>Bacteria</taxon>
        <taxon>Pseudomonadati</taxon>
        <taxon>Pseudomonadota</taxon>
        <taxon>Alphaproteobacteria</taxon>
        <taxon>Rhodobacterales</taxon>
        <taxon>Paracoccaceae</taxon>
        <taxon>Pseudooceanicola</taxon>
    </lineage>
</organism>
<evidence type="ECO:0000313" key="2">
    <source>
        <dbReference type="EMBL" id="MXN19089.1"/>
    </source>
</evidence>
<evidence type="ECO:0000256" key="1">
    <source>
        <dbReference type="SAM" id="SignalP"/>
    </source>
</evidence>
<feature type="signal peptide" evidence="1">
    <location>
        <begin position="1"/>
        <end position="18"/>
    </location>
</feature>
<proteinExistence type="predicted"/>